<protein>
    <recommendedName>
        <fullName evidence="3">Plastid lipid-associated protein/fibrillin conserved domain-containing protein</fullName>
    </recommendedName>
</protein>
<reference evidence="4" key="1">
    <citation type="submission" date="2021-01" db="EMBL/GenBank/DDBJ databases">
        <authorList>
            <person name="Corre E."/>
            <person name="Pelletier E."/>
            <person name="Niang G."/>
            <person name="Scheremetjew M."/>
            <person name="Finn R."/>
            <person name="Kale V."/>
            <person name="Holt S."/>
            <person name="Cochrane G."/>
            <person name="Meng A."/>
            <person name="Brown T."/>
            <person name="Cohen L."/>
        </authorList>
    </citation>
    <scope>NUCLEOTIDE SEQUENCE</scope>
    <source>
        <strain evidence="4">CCMP 769</strain>
    </source>
</reference>
<comment type="subcellular location">
    <subcellularLocation>
        <location evidence="1">Plastid</location>
    </subcellularLocation>
</comment>
<gene>
    <name evidence="4" type="ORF">RMAR00112_LOCUS30898</name>
</gene>
<dbReference type="GO" id="GO:0009536">
    <property type="term" value="C:plastid"/>
    <property type="evidence" value="ECO:0007669"/>
    <property type="project" value="UniProtKB-SubCell"/>
</dbReference>
<evidence type="ECO:0000259" key="3">
    <source>
        <dbReference type="Pfam" id="PF04755"/>
    </source>
</evidence>
<dbReference type="PANTHER" id="PTHR31906">
    <property type="entry name" value="PLASTID-LIPID-ASSOCIATED PROTEIN 4, CHLOROPLASTIC-RELATED"/>
    <property type="match status" value="1"/>
</dbReference>
<dbReference type="Pfam" id="PF04755">
    <property type="entry name" value="PAP_fibrillin"/>
    <property type="match status" value="1"/>
</dbReference>
<evidence type="ECO:0000256" key="2">
    <source>
        <dbReference type="ARBA" id="ARBA00022640"/>
    </source>
</evidence>
<proteinExistence type="predicted"/>
<name>A0A7S3A696_9RHOD</name>
<feature type="domain" description="Plastid lipid-associated protein/fibrillin conserved" evidence="3">
    <location>
        <begin position="41"/>
        <end position="133"/>
    </location>
</feature>
<evidence type="ECO:0000313" key="4">
    <source>
        <dbReference type="EMBL" id="CAE0062827.1"/>
    </source>
</evidence>
<evidence type="ECO:0000256" key="1">
    <source>
        <dbReference type="ARBA" id="ARBA00004474"/>
    </source>
</evidence>
<dbReference type="EMBL" id="HBHW01040203">
    <property type="protein sequence ID" value="CAE0062827.1"/>
    <property type="molecule type" value="Transcribed_RNA"/>
</dbReference>
<accession>A0A7S3A696</accession>
<organism evidence="4">
    <name type="scientific">Rhodosorus marinus</name>
    <dbReference type="NCBI Taxonomy" id="101924"/>
    <lineage>
        <taxon>Eukaryota</taxon>
        <taxon>Rhodophyta</taxon>
        <taxon>Stylonematophyceae</taxon>
        <taxon>Stylonematales</taxon>
        <taxon>Stylonemataceae</taxon>
        <taxon>Rhodosorus</taxon>
    </lineage>
</organism>
<dbReference type="AlphaFoldDB" id="A0A7S3A696"/>
<dbReference type="InterPro" id="IPR039633">
    <property type="entry name" value="PAP"/>
</dbReference>
<sequence length="223" mass="25412">MEGAFINPVWVTGLKDESSFVERSCRRVIMNASKAKRSSMLKEKVLVSLKGLEKGYGSVVVTDDQDDIIDDLVCDLEDENPEPSAEDSSFMVGRWKLLFTSSSLTRFQKGISGIHSLLPVGKSMDLEQVIEPEDFRSYLVEKVSYFGGALKGDALIDGRYKWLSSNRLSWMPDVLNLWFLRFQAESGWKALGAFRSLEVTYLDYELKIERGEVGQIYIWKRIE</sequence>
<keyword evidence="2" id="KW-0934">Plastid</keyword>
<dbReference type="InterPro" id="IPR006843">
    <property type="entry name" value="PAP/fibrillin_dom"/>
</dbReference>